<organism evidence="1 2">
    <name type="scientific">Aduncisulcus paluster</name>
    <dbReference type="NCBI Taxonomy" id="2918883"/>
    <lineage>
        <taxon>Eukaryota</taxon>
        <taxon>Metamonada</taxon>
        <taxon>Carpediemonas-like organisms</taxon>
        <taxon>Aduncisulcus</taxon>
    </lineage>
</organism>
<dbReference type="EMBL" id="BQXS01002138">
    <property type="protein sequence ID" value="GKT31436.1"/>
    <property type="molecule type" value="Genomic_DNA"/>
</dbReference>
<evidence type="ECO:0000313" key="2">
    <source>
        <dbReference type="Proteomes" id="UP001057375"/>
    </source>
</evidence>
<dbReference type="Proteomes" id="UP001057375">
    <property type="component" value="Unassembled WGS sequence"/>
</dbReference>
<reference evidence="1" key="1">
    <citation type="submission" date="2022-03" db="EMBL/GenBank/DDBJ databases">
        <title>Draft genome sequence of Aduncisulcus paluster, a free-living microaerophilic Fornicata.</title>
        <authorList>
            <person name="Yuyama I."/>
            <person name="Kume K."/>
            <person name="Tamura T."/>
            <person name="Inagaki Y."/>
            <person name="Hashimoto T."/>
        </authorList>
    </citation>
    <scope>NUCLEOTIDE SEQUENCE</scope>
    <source>
        <strain evidence="1">NY0171</strain>
    </source>
</reference>
<sequence length="241" mass="26044">MCVSGADVILDHKAIARADRCGLEAGVVELQGTGLIDAAHEAFDRCTILLLEPEDTGARYDLLGATCGELVQGLMQVHDEPMKAVRVVLRDAGKAPDAGNFDFGRRFEMTGRSNGAEPYPELLALGRITGGDRADHGFCVAFDALEQRREAGSDNLAAPCQMSAADQRCQHGWRKSRCPAFDREIGDGAMWSPGMLNGSLKGTQAELDAIVRGQPFRNQRRQQNVGLSEFSDDCCFHGGAF</sequence>
<keyword evidence="2" id="KW-1185">Reference proteome</keyword>
<comment type="caution">
    <text evidence="1">The sequence shown here is derived from an EMBL/GenBank/DDBJ whole genome shotgun (WGS) entry which is preliminary data.</text>
</comment>
<name>A0ABQ5KFY7_9EUKA</name>
<accession>A0ABQ5KFY7</accession>
<proteinExistence type="predicted"/>
<gene>
    <name evidence="1" type="ORF">ADUPG1_002035</name>
</gene>
<evidence type="ECO:0000313" key="1">
    <source>
        <dbReference type="EMBL" id="GKT31436.1"/>
    </source>
</evidence>
<protein>
    <submittedName>
        <fullName evidence="1">Uncharacterized protein</fullName>
    </submittedName>
</protein>